<evidence type="ECO:0000313" key="4">
    <source>
        <dbReference type="EMBL" id="MFI7444967.1"/>
    </source>
</evidence>
<name>A0ABW8AG07_9ACTN</name>
<dbReference type="PIRSF" id="PIRSF001235">
    <property type="entry name" value="Amidase_carbamoylase"/>
    <property type="match status" value="1"/>
</dbReference>
<dbReference type="EMBL" id="JBITMB010000010">
    <property type="protein sequence ID" value="MFI7444967.1"/>
    <property type="molecule type" value="Genomic_DNA"/>
</dbReference>
<dbReference type="RefSeq" id="WP_397025321.1">
    <property type="nucleotide sequence ID" value="NZ_JBITMB010000010.1"/>
</dbReference>
<keyword evidence="5" id="KW-1185">Reference proteome</keyword>
<dbReference type="NCBIfam" id="TIGR01879">
    <property type="entry name" value="hydantase"/>
    <property type="match status" value="1"/>
</dbReference>
<sequence>MPATTEANPGPAIDGARLLGRLRRLAEIGADERGGVTRLGFSPEDLRGRDYVAEEAARAGLSARVDAAGNLIVRGPRRDGRPVLMMGSHLDTVRHGGPLDGAYGVLAGLEVLQQLAPRETAMEPVLVAFANEEGARFPCPFYGSLAVTGRLDRGPDEIADERGVTLREALRACGGDPEALESARWRPGSIAAYLELHIEQGPHLETTGTTIGVVGGIVGRTVLDIEVRGQAGHAGTTPMKARADALAAAARVVLEVERLAGDDGRCAVATVGRLSVEPGVTNVIPGLVRMTAELRDGDRERLRAAEEELARRLAAVEGSGVRVTAEVSDRIAPVPTDPVLCSVIAAEAGELGYSHCPIFSGAGHDAQIVAALAPIGMIFVPSRNGVSHVPEEFTADAELVAGARVLLAAAWRCARTAAPAWGRIR</sequence>
<evidence type="ECO:0000313" key="5">
    <source>
        <dbReference type="Proteomes" id="UP001612928"/>
    </source>
</evidence>
<dbReference type="PANTHER" id="PTHR32494:SF5">
    <property type="entry name" value="ALLANTOATE AMIDOHYDROLASE"/>
    <property type="match status" value="1"/>
</dbReference>
<evidence type="ECO:0000259" key="3">
    <source>
        <dbReference type="Pfam" id="PF07687"/>
    </source>
</evidence>
<gene>
    <name evidence="4" type="ORF">ACIBP5_33775</name>
</gene>
<dbReference type="Gene3D" id="3.40.630.10">
    <property type="entry name" value="Zn peptidases"/>
    <property type="match status" value="1"/>
</dbReference>
<dbReference type="CDD" id="cd03884">
    <property type="entry name" value="M20_bAS"/>
    <property type="match status" value="1"/>
</dbReference>
<keyword evidence="2" id="KW-0378">Hydrolase</keyword>
<reference evidence="4 5" key="1">
    <citation type="submission" date="2024-10" db="EMBL/GenBank/DDBJ databases">
        <title>The Natural Products Discovery Center: Release of the First 8490 Sequenced Strains for Exploring Actinobacteria Biosynthetic Diversity.</title>
        <authorList>
            <person name="Kalkreuter E."/>
            <person name="Kautsar S.A."/>
            <person name="Yang D."/>
            <person name="Bader C.D."/>
            <person name="Teijaro C.N."/>
            <person name="Fluegel L."/>
            <person name="Davis C.M."/>
            <person name="Simpson J.R."/>
            <person name="Lauterbach L."/>
            <person name="Steele A.D."/>
            <person name="Gui C."/>
            <person name="Meng S."/>
            <person name="Li G."/>
            <person name="Viehrig K."/>
            <person name="Ye F."/>
            <person name="Su P."/>
            <person name="Kiefer A.F."/>
            <person name="Nichols A."/>
            <person name="Cepeda A.J."/>
            <person name="Yan W."/>
            <person name="Fan B."/>
            <person name="Jiang Y."/>
            <person name="Adhikari A."/>
            <person name="Zheng C.-J."/>
            <person name="Schuster L."/>
            <person name="Cowan T.M."/>
            <person name="Smanski M.J."/>
            <person name="Chevrette M.G."/>
            <person name="De Carvalho L.P.S."/>
            <person name="Shen B."/>
        </authorList>
    </citation>
    <scope>NUCLEOTIDE SEQUENCE [LARGE SCALE GENOMIC DNA]</scope>
    <source>
        <strain evidence="4 5">NPDC049503</strain>
    </source>
</reference>
<dbReference type="Gene3D" id="3.30.70.360">
    <property type="match status" value="1"/>
</dbReference>
<dbReference type="Pfam" id="PF01546">
    <property type="entry name" value="Peptidase_M20"/>
    <property type="match status" value="1"/>
</dbReference>
<dbReference type="PANTHER" id="PTHR32494">
    <property type="entry name" value="ALLANTOATE DEIMINASE-RELATED"/>
    <property type="match status" value="1"/>
</dbReference>
<dbReference type="SUPFAM" id="SSF53187">
    <property type="entry name" value="Zn-dependent exopeptidases"/>
    <property type="match status" value="1"/>
</dbReference>
<dbReference type="InterPro" id="IPR002933">
    <property type="entry name" value="Peptidase_M20"/>
</dbReference>
<proteinExistence type="inferred from homology"/>
<dbReference type="InterPro" id="IPR011650">
    <property type="entry name" value="Peptidase_M20_dimer"/>
</dbReference>
<comment type="similarity">
    <text evidence="1">Belongs to the peptidase M20 family.</text>
</comment>
<protein>
    <submittedName>
        <fullName evidence="4">M20 family metallo-hydrolase</fullName>
    </submittedName>
</protein>
<organism evidence="4 5">
    <name type="scientific">Nonomuraea indica</name>
    <dbReference type="NCBI Taxonomy" id="1581193"/>
    <lineage>
        <taxon>Bacteria</taxon>
        <taxon>Bacillati</taxon>
        <taxon>Actinomycetota</taxon>
        <taxon>Actinomycetes</taxon>
        <taxon>Streptosporangiales</taxon>
        <taxon>Streptosporangiaceae</taxon>
        <taxon>Nonomuraea</taxon>
    </lineage>
</organism>
<feature type="domain" description="Peptidase M20 dimerisation" evidence="3">
    <location>
        <begin position="223"/>
        <end position="316"/>
    </location>
</feature>
<evidence type="ECO:0000256" key="1">
    <source>
        <dbReference type="ARBA" id="ARBA00006153"/>
    </source>
</evidence>
<accession>A0ABW8AG07</accession>
<dbReference type="InterPro" id="IPR036264">
    <property type="entry name" value="Bact_exopeptidase_dim_dom"/>
</dbReference>
<dbReference type="InterPro" id="IPR010158">
    <property type="entry name" value="Amidase_Cbmase"/>
</dbReference>
<dbReference type="Proteomes" id="UP001612928">
    <property type="component" value="Unassembled WGS sequence"/>
</dbReference>
<evidence type="ECO:0000256" key="2">
    <source>
        <dbReference type="ARBA" id="ARBA00022801"/>
    </source>
</evidence>
<comment type="caution">
    <text evidence="4">The sequence shown here is derived from an EMBL/GenBank/DDBJ whole genome shotgun (WGS) entry which is preliminary data.</text>
</comment>
<dbReference type="SUPFAM" id="SSF55031">
    <property type="entry name" value="Bacterial exopeptidase dimerisation domain"/>
    <property type="match status" value="1"/>
</dbReference>
<dbReference type="Pfam" id="PF07687">
    <property type="entry name" value="M20_dimer"/>
    <property type="match status" value="1"/>
</dbReference>
<dbReference type="NCBIfam" id="NF006771">
    <property type="entry name" value="PRK09290.1-5"/>
    <property type="match status" value="1"/>
</dbReference>